<comment type="similarity">
    <text evidence="2">Belongs to the NOP16 family.</text>
</comment>
<dbReference type="GO" id="GO:0042273">
    <property type="term" value="P:ribosomal large subunit biogenesis"/>
    <property type="evidence" value="ECO:0007669"/>
    <property type="project" value="TreeGrafter"/>
</dbReference>
<gene>
    <name evidence="5" type="primary">LOC109696067</name>
</gene>
<dbReference type="AlphaFoldDB" id="A0A8B7VSC9"/>
<dbReference type="KEGG" id="ccan:109696067"/>
<dbReference type="PANTHER" id="PTHR13243:SF1">
    <property type="entry name" value="NUCLEOLAR PROTEIN 16"/>
    <property type="match status" value="1"/>
</dbReference>
<keyword evidence="4" id="KW-0539">Nucleus</keyword>
<evidence type="ECO:0000256" key="1">
    <source>
        <dbReference type="ARBA" id="ARBA00004604"/>
    </source>
</evidence>
<evidence type="ECO:0000256" key="2">
    <source>
        <dbReference type="ARBA" id="ARBA00008479"/>
    </source>
</evidence>
<evidence type="ECO:0000256" key="3">
    <source>
        <dbReference type="ARBA" id="ARBA00015522"/>
    </source>
</evidence>
<dbReference type="CTD" id="51491"/>
<reference evidence="5" key="1">
    <citation type="submission" date="2025-08" db="UniProtKB">
        <authorList>
            <consortium name="RefSeq"/>
        </authorList>
    </citation>
    <scope>IDENTIFICATION</scope>
    <source>
        <tissue evidence="5">Leukocyte</tissue>
    </source>
</reference>
<evidence type="ECO:0000256" key="4">
    <source>
        <dbReference type="ARBA" id="ARBA00023242"/>
    </source>
</evidence>
<sequence>MPKAKGKTRKQKFGYNVNRKRLNRNARRKAAPRIECSHIRHAWDRTKSVRQNLAEMGLAMDPNKAVPFRKRKVKPMEVDMEERPKELVRKPYVLNGRYGLPVDHCPASQSWKGPSLSLSSCRDESSEGSRVFRVRTELLAEIFSG</sequence>
<accession>A0A8B7VSC9</accession>
<dbReference type="GO" id="GO:0005730">
    <property type="term" value="C:nucleolus"/>
    <property type="evidence" value="ECO:0007669"/>
    <property type="project" value="UniProtKB-SubCell"/>
</dbReference>
<protein>
    <recommendedName>
        <fullName evidence="3">Nucleolar protein 16</fullName>
    </recommendedName>
</protein>
<dbReference type="PANTHER" id="PTHR13243">
    <property type="entry name" value="HSPC111 PROTEIN-RELATED"/>
    <property type="match status" value="1"/>
</dbReference>
<comment type="subcellular location">
    <subcellularLocation>
        <location evidence="1">Nucleus</location>
        <location evidence="1">Nucleolus</location>
    </subcellularLocation>
</comment>
<dbReference type="InterPro" id="IPR019002">
    <property type="entry name" value="Ribosome_biogenesis_Nop16"/>
</dbReference>
<dbReference type="RefSeq" id="XP_020034527.1">
    <property type="nucleotide sequence ID" value="XM_020178938.1"/>
</dbReference>
<dbReference type="OrthoDB" id="285729at2759"/>
<organism evidence="5">
    <name type="scientific">Castor canadensis</name>
    <name type="common">American beaver</name>
    <dbReference type="NCBI Taxonomy" id="51338"/>
    <lineage>
        <taxon>Eukaryota</taxon>
        <taxon>Metazoa</taxon>
        <taxon>Chordata</taxon>
        <taxon>Craniata</taxon>
        <taxon>Vertebrata</taxon>
        <taxon>Euteleostomi</taxon>
        <taxon>Mammalia</taxon>
        <taxon>Eutheria</taxon>
        <taxon>Euarchontoglires</taxon>
        <taxon>Glires</taxon>
        <taxon>Rodentia</taxon>
        <taxon>Castorimorpha</taxon>
        <taxon>Castoridae</taxon>
        <taxon>Castor</taxon>
    </lineage>
</organism>
<name>A0A8B7VSC9_CASCN</name>
<proteinExistence type="inferred from homology"/>
<evidence type="ECO:0000313" key="5">
    <source>
        <dbReference type="RefSeq" id="XP_020034527.1"/>
    </source>
</evidence>
<dbReference type="Pfam" id="PF09420">
    <property type="entry name" value="Nop16"/>
    <property type="match status" value="1"/>
</dbReference>